<feature type="transmembrane region" description="Helical" evidence="1">
    <location>
        <begin position="239"/>
        <end position="262"/>
    </location>
</feature>
<keyword evidence="1" id="KW-0472">Membrane</keyword>
<proteinExistence type="predicted"/>
<sequence length="734" mass="80824">MPESERASSNRRPGIRRRWRRMLGWSALVLDHLKPVRVSLLILAIAVVVAIAVDQAAELFLIALWTDPSGARYLALLMTSALAGLAMWHAARNAYRLRYPRWPALQDERAAFLRDWLPRVLGALIPLLVCLGYVLALAKLPHGPCGITDHCAQRSWRALGLLVESALLIAFFVSRRRLWSALSHRVPRIGTPRARPRDEKRVWRVRDLGRFAVITYVTVVTLNVLTTVLIAFVPELLDGMGPLAILLISAAFLCYSGSLLCMAGDRRGIPLLTIMLLLSASLHWLHLNDNHKVRQYAGMSTHEQPALQPADTRPSFDAYADAWLKDRCVGHDPCPVILVAAEGGGIRGAAWTAQVLSRLTAITQQGQPSNGEPLFARYLFAGSGVSGGSLGLAVYVSALALPPSVDTTTLEARAQRMLSHDFLAPTLANTFFVDFTQRWLPGAWLDDRARALTRAWESAARREGMPAFDQPFSALYAQPGAPLPALFLNSTTVAEGKRFIQHPFQPVATPQRQPWTAGLDGSSWLDPRVPLSEVVLNSARFTYVSPAGTLETYLANPPVPNRMQLVDGGYFENSGSTTLLELMRLLRGKAKQQGLSLRFIVIHISNDPLMSDFIEQHDAAHPMPFYSAACPSVPGVVHEPVSGEAIAPLNALLDTRSARGEYARVQLLDALRPDAADPARGDMLWHFRLCPGNYPIPLGWTISTPVFGELGRQLDLYPLQAMGDALRMQLLPTR</sequence>
<reference evidence="2 3" key="1">
    <citation type="submission" date="2020-10" db="EMBL/GenBank/DDBJ databases">
        <title>Phylogeny of dyella-like bacteria.</title>
        <authorList>
            <person name="Fu J."/>
        </authorList>
    </citation>
    <scope>NUCLEOTIDE SEQUENCE [LARGE SCALE GENOMIC DNA]</scope>
    <source>
        <strain evidence="2 3">THG-B117</strain>
    </source>
</reference>
<evidence type="ECO:0000313" key="2">
    <source>
        <dbReference type="EMBL" id="MBM7120361.1"/>
    </source>
</evidence>
<gene>
    <name evidence="2" type="ORF">ISP20_04230</name>
</gene>
<feature type="transmembrane region" description="Helical" evidence="1">
    <location>
        <begin position="269"/>
        <end position="287"/>
    </location>
</feature>
<feature type="transmembrane region" description="Helical" evidence="1">
    <location>
        <begin position="156"/>
        <end position="173"/>
    </location>
</feature>
<feature type="transmembrane region" description="Helical" evidence="1">
    <location>
        <begin position="72"/>
        <end position="95"/>
    </location>
</feature>
<accession>A0ABS2JMU5</accession>
<dbReference type="EMBL" id="JADIKC010000002">
    <property type="protein sequence ID" value="MBM7120361.1"/>
    <property type="molecule type" value="Genomic_DNA"/>
</dbReference>
<dbReference type="InterPro" id="IPR016035">
    <property type="entry name" value="Acyl_Trfase/lysoPLipase"/>
</dbReference>
<organism evidence="2 3">
    <name type="scientific">Dyella kyungheensis</name>
    <dbReference type="NCBI Taxonomy" id="1242174"/>
    <lineage>
        <taxon>Bacteria</taxon>
        <taxon>Pseudomonadati</taxon>
        <taxon>Pseudomonadota</taxon>
        <taxon>Gammaproteobacteria</taxon>
        <taxon>Lysobacterales</taxon>
        <taxon>Rhodanobacteraceae</taxon>
        <taxon>Dyella</taxon>
    </lineage>
</organism>
<evidence type="ECO:0008006" key="4">
    <source>
        <dbReference type="Google" id="ProtNLM"/>
    </source>
</evidence>
<evidence type="ECO:0000313" key="3">
    <source>
        <dbReference type="Proteomes" id="UP001430065"/>
    </source>
</evidence>
<protein>
    <recommendedName>
        <fullName evidence="4">Patatin-like phospholipase</fullName>
    </recommendedName>
</protein>
<dbReference type="SUPFAM" id="SSF52151">
    <property type="entry name" value="FabD/lysophospholipase-like"/>
    <property type="match status" value="1"/>
</dbReference>
<comment type="caution">
    <text evidence="2">The sequence shown here is derived from an EMBL/GenBank/DDBJ whole genome shotgun (WGS) entry which is preliminary data.</text>
</comment>
<keyword evidence="1" id="KW-0812">Transmembrane</keyword>
<keyword evidence="3" id="KW-1185">Reference proteome</keyword>
<dbReference type="RefSeq" id="WP_204634828.1">
    <property type="nucleotide sequence ID" value="NZ_JADIKC010000002.1"/>
</dbReference>
<evidence type="ECO:0000256" key="1">
    <source>
        <dbReference type="SAM" id="Phobius"/>
    </source>
</evidence>
<dbReference type="Proteomes" id="UP001430065">
    <property type="component" value="Unassembled WGS sequence"/>
</dbReference>
<feature type="transmembrane region" description="Helical" evidence="1">
    <location>
        <begin position="116"/>
        <end position="136"/>
    </location>
</feature>
<name>A0ABS2JMU5_9GAMM</name>
<feature type="transmembrane region" description="Helical" evidence="1">
    <location>
        <begin position="211"/>
        <end position="233"/>
    </location>
</feature>
<keyword evidence="1" id="KW-1133">Transmembrane helix</keyword>